<feature type="domain" description="DUF4326" evidence="4">
    <location>
        <begin position="1493"/>
        <end position="1571"/>
    </location>
</feature>
<feature type="region of interest" description="Disordered" evidence="3">
    <location>
        <begin position="2323"/>
        <end position="2350"/>
    </location>
</feature>
<feature type="compositionally biased region" description="Basic and acidic residues" evidence="3">
    <location>
        <begin position="740"/>
        <end position="751"/>
    </location>
</feature>
<feature type="region of interest" description="Disordered" evidence="3">
    <location>
        <begin position="1456"/>
        <end position="1489"/>
    </location>
</feature>
<dbReference type="SUPFAM" id="SSF53335">
    <property type="entry name" value="S-adenosyl-L-methionine-dependent methyltransferases"/>
    <property type="match status" value="1"/>
</dbReference>
<feature type="region of interest" description="Disordered" evidence="3">
    <location>
        <begin position="727"/>
        <end position="788"/>
    </location>
</feature>
<dbReference type="Proteomes" id="UP001189429">
    <property type="component" value="Unassembled WGS sequence"/>
</dbReference>
<feature type="region of interest" description="Disordered" evidence="3">
    <location>
        <begin position="2854"/>
        <end position="3468"/>
    </location>
</feature>
<feature type="compositionally biased region" description="Low complexity" evidence="3">
    <location>
        <begin position="667"/>
        <end position="694"/>
    </location>
</feature>
<evidence type="ECO:0000259" key="4">
    <source>
        <dbReference type="Pfam" id="PF14216"/>
    </source>
</evidence>
<evidence type="ECO:0000256" key="3">
    <source>
        <dbReference type="SAM" id="MobiDB-lite"/>
    </source>
</evidence>
<feature type="compositionally biased region" description="Basic residues" evidence="3">
    <location>
        <begin position="3879"/>
        <end position="3889"/>
    </location>
</feature>
<feature type="compositionally biased region" description="Gly residues" evidence="3">
    <location>
        <begin position="3728"/>
        <end position="3738"/>
    </location>
</feature>
<dbReference type="Pfam" id="PF14216">
    <property type="entry name" value="DUF4326"/>
    <property type="match status" value="1"/>
</dbReference>
<keyword evidence="6" id="KW-1185">Reference proteome</keyword>
<sequence length="3918" mass="410504">MDKCREEGCHPYEFHVDKTSFNKFLADFDRPGSTMRYTADAMDVQVVKKWALAADDAYGTSIALLGLIVCAHFKSLRTWGVINRAFQRTVNWARLKEKLILCGTLWGNKTSHAIYSGANMSGSGLPPRGRTFHDRFPHWFKVVQHSRPFKQNCHLLRRGVRSLQDGRKLRKQLESVRSVVPGLLGPYHFKMLMDFLVAADSRGGAAKGLRYLANIDEDTNTGEKQLEKMLVEVAHRVAVQSLTWSGPGGDTLGTVGAALCWIKRQNTAASSSSFANRFEETSQPLWERELRALAEVPFGMVSEPLDSFDMVSGPLAASLGPRRRGGGTAVAMFGAAGAGAGAPPGPPGLGPGGGLLGVGGGGALGGFLGLPPGVGALLPPPPAGVAAGAAAAAGGAAAGPAAPGGGGKAAAKPGMGGKGGMGGPMGGMGKPPAAPPPAAGRGRGAGAGAGAPAAMGGPAVPGLIPGIPGVGALVGPPAHAGGGAGLAVAGQAAHAVPAAAAPVPLGWQAGMPVAGGALPQFGAAFAQPAVAGVAAAAQQAGPWVYVPMAPQAVTHGLLGLSAGCRVELVMYDAACQPSRTTTMTVTGLYPPDAAGEFVECAVESSSDPLYLPILQGIFAMGSSVVHLCTQGVATCCRTTAWPGRNVVHSDTLRVLGAAGPGGGAADGAGAAPPGALPAGAAPPAADAGPVVPGKNAGGAPKGSGGADGEDVDGKTAEEMRKIVKRLKEKLQRKRSMGEALAERAEAALEGRRSRKKQKNRDKDSSDSASFDEAPTAGSGRRVQKLARSDPGALMAAGLKQIREYLAQRGGADNDDELDKMASNVVQYITSVWHGMHPQSEMGVRNVREMRMVGECLDALTRGDLPQLGDMLMQRLKAIEQATKDGHWKVAEHLELVDSTDIGLASSAEVSAAVATYSEGAKLKERLTRAGSEESVAEPGSRDRFEDDVTTEAKAGNKGKPKGDKGQRRGTPPWRSWNPKGKGGTKGQARGKGKACDCTSDGSWESEITFSSYLEDECNGAAHGAVSDEPSTRIHDYPYLNQTRAASELGSLCGAPVRVVGRRLADLSTSSPASSGALGNFDAKSYDDILSPLTAGNGRRDLLPLPCVDLTIEELSMNGVVFGESKPVDPSFEDDLNGWLKLTVLSLNFQYALGGKHPGLKMAPWEVRHGPASAVQLKALRLLARSVGTFLCQYEGSVANLDWTQELKSSAVSYTGMEVYPAEQLDRERLLLALPPKEACGSVLATEVSEGWIRSVLEHPEWVMKSPAELGEMPKTPRVWAEDDEWELIAAELVNRGILVPIEADEIVKVKGRRVLGGLFGVRKSGHAKDSGPQRLVMNIIPSNWMQETVQGDMGLLPTTDKWKSIILRSGEVMMSSSEDLKCCFYVYRLPAVWHKYMALSKKVSRSCIGLDGTGEVHVAAAVIPMGWVSATGIIQHIHRRLLREWLEGVPPLPEDRELRRDLPLPPHRERGSVVSQGEARPPVRGELGRSYSDERPQVYIGRTGQRYGFSPSKWANPFKVTKMMPRSEAIANYESHLRDSPDLLACLPELSGCRLLCHCRRGQRCHGDVLVKVWSETVPKATRGVDTLMPEGAGTACWVVWQVYIDNLDVLEVTDEVSAAALKAQGPPEVVQLACERYAQRGVPRSEDKAVCREPVSQALGELIDGTRGVISPPLEFVYRLLGLTFATLDRSVLTQTWLQVVAGRWVRAMMFRRETMSVFDDLWRAVVRWRGERRLPAPVQRELLLAVGLLPLMRCDLRTPVSGLVTVSDASMRKGAVCRAVRLFPHGVEAAKASRRRQVGRLQDEGVLLSLFDGIGGGRRALDMLGLSVAVYAASETDPEACRVVKYAWPDVVELGDVAKLSAQDIAKIRDRAPHVRWVLLFAGAPCVDLTRLSVDRQGLSGARSGLFYEIKRVKSLVKEVFSVEVEVFDLIENVSSMTAEDRDTMSEHMGLAPVMIDAADISHVRRERLYWCDTDLMTPWQGEVSVKSEVVKVTIPGGPGPLGRWLRPGREWSGAEVPEQRLPTFVRCIPRGRAGDKPKGLHQCSEAELERWRRHDFCYAPYQFRDPHCLRWQGGALEPADSFEREMLMDFPPGHTATARATRFRKLAELEVVRCALLGNSFQCGVVAWIVAHWAHRHGYLDTVPTIAEARAVGGAFDAAEGLVQVAKEGDDSGVVIRDRGLEEAEAQADPSIQIVEELIRRAEVRGSDVRLDTLEVMRPDLWPRRPISVSRWTWKTVLVWKWRWKSHITALEVLSTLAGLRWRFRVGHHLGTRFAHLMDSQVGLGVISRGRSSSHLLNAAVKRISALVLAASARPIYGYTETDKNPADDPSREGGPSGNSNAEMPQRAPPMPEYVLMSLATVARSWSRNDVAVLLVIGYSVFLRTMELLTLRKWQLQFSNDGLSLVIALPVTKAGKRRHCEESVTLHDARTMAREVLRGAAGARASADRLVYKLKDELGSSRREIARLQDLLHRNSASDPHEEELLRRWGGIKPVLRAQLRARDGVETSLTDADILCRNNSEHAAAAPNPAARCEELRRDQKAERLAPPRALVGRTISVKELRADADAFIPSCGVWEALDCKEPFPLQGELDEGHWGMRCTCGAVAFSGELFACRGQGRRETEPRHPDIVAAERAMKVAALERIDYEQWVNAPARALGSRHLQARPFVRKVERLAQAGRAGASVPDTFFVEQQVVRNDPEAEEELDDASLVRALGESMRALDSVLRDYQFGRAGHIRGRRGLRALAKARFGRASDSRRAAEGGDRCARGTACAARGAAGGAPPGRERHALAASAMPRPPSRGPWPALLLAAAAAGALRCGQAACAEEFCPCTCSTTTATSTMTFSSMSITATTGTSTETATSWTATRTTSSSLTSTSTLTRTSTSATRSSSTESSKSTSGTSSASQSSTTGTGTTGTISSTTESSSSTLSSASGTSSATESSSSSTTESSSSTLSSTSGTSSTSESSSSSTTESSSSTLSSASGTSSASQSSTTGSSSSTLTSASGTSSTSHSSTTGTSTSTTESSSSTVTSASGTSSTTVSSSSSTESSSSTLSSTSETSSASQSSTTGTGTTGTISSTTESSSSALSSASGTSSTTESSSSSTTESSSSTLTSASGSSSTSESSSSSSTTESSSSTLSSTSGTSSASQSSTTGSSGSTLTSASGTSSTSDSSTTGTSSSTTESSSSTLSSASGTSSASQSSTTGSSSSTLTSASGTSSTSHSSRTGTSTSTTESSSSTVTSASGTSSTTVSSSSSTESSSSTLSSTSGTSSSSQSSTSGTGTTGTISSTTPSSSSTLSSASGTSSTTRTLTTGTRSSTTDSSSSTLTSASGTTSTSHSVTTISSSSTTESSSSTLSSTSGTSSTTVSSSSSTESSSSTLSSASGTSSMTVTRTTGTRSSTTESSSSTLSSASGVSSTTSLTTTGTRSSRTESSSSTLTSASGTSSTSESSTTSTSKSGTSSSATESTSYITIASSISSTTATTSSGGWDELIVTLTILNVEYTTIQARPSLLGAVTAAVREALVSVVGLGVTQEHVVVELSAGSVAVHAVIRAPSAASALGAAPADIGEAVVAEVLSVDEIQAVATGLVSAANVFVSARGAGNPDATAPGGSDGAGLWPLSGSPGLSKSRVGARPRRERRPPRRGGGSGAPGRARGALRPGRGARRRRPGGVAVRQEQLLRCPGPRGRGRRGERRRRRAGQRGQGPGRGVGPRRPRRRPRGPLRGGVPAGGAGRPRRSLRPAARRARAGGRRSRGQAALQAAGGVPRGAAPPPRHPLRRAAPRQRRRRWCARRGAPLLRGLLAALPGGPPAAAARPPQRGRHVAVASGAAVVRVVLPAGAGDALPRSARQGEPAARRGGRRRGPGVHCVGGHGGARRARARAARPARAPASGASGVDALRQLRAAHGGLRGRR</sequence>
<feature type="region of interest" description="Disordered" evidence="3">
    <location>
        <begin position="925"/>
        <end position="995"/>
    </location>
</feature>
<evidence type="ECO:0000313" key="5">
    <source>
        <dbReference type="EMBL" id="CAK0855888.1"/>
    </source>
</evidence>
<feature type="compositionally biased region" description="Basic residues" evidence="3">
    <location>
        <begin position="3716"/>
        <end position="3726"/>
    </location>
</feature>
<feature type="region of interest" description="Disordered" evidence="3">
    <location>
        <begin position="421"/>
        <end position="447"/>
    </location>
</feature>
<dbReference type="InterPro" id="IPR025475">
    <property type="entry name" value="DUF4326"/>
</dbReference>
<feature type="compositionally biased region" description="Basic residues" evidence="3">
    <location>
        <begin position="3636"/>
        <end position="3648"/>
    </location>
</feature>
<dbReference type="EMBL" id="CAUYUJ010015584">
    <property type="protein sequence ID" value="CAK0855888.1"/>
    <property type="molecule type" value="Genomic_DNA"/>
</dbReference>
<feature type="compositionally biased region" description="Low complexity" evidence="3">
    <location>
        <begin position="3890"/>
        <end position="3904"/>
    </location>
</feature>
<feature type="region of interest" description="Disordered" evidence="3">
    <location>
        <begin position="3611"/>
        <end position="3792"/>
    </location>
</feature>
<feature type="compositionally biased region" description="Basic and acidic residues" evidence="3">
    <location>
        <begin position="2324"/>
        <end position="2335"/>
    </location>
</feature>
<dbReference type="Pfam" id="PF00145">
    <property type="entry name" value="DNA_methylase"/>
    <property type="match status" value="1"/>
</dbReference>
<dbReference type="InterPro" id="IPR001525">
    <property type="entry name" value="C5_MeTfrase"/>
</dbReference>
<feature type="compositionally biased region" description="Basic residues" evidence="3">
    <location>
        <begin position="3780"/>
        <end position="3792"/>
    </location>
</feature>
<dbReference type="Gene3D" id="3.40.50.150">
    <property type="entry name" value="Vaccinia Virus protein VP39"/>
    <property type="match status" value="1"/>
</dbReference>
<comment type="caution">
    <text evidence="5">The sequence shown here is derived from an EMBL/GenBank/DDBJ whole genome shotgun (WGS) entry which is preliminary data.</text>
</comment>
<feature type="compositionally biased region" description="Basic residues" evidence="3">
    <location>
        <begin position="3692"/>
        <end position="3705"/>
    </location>
</feature>
<name>A0ABN9UAW1_9DINO</name>
<reference evidence="5" key="1">
    <citation type="submission" date="2023-10" db="EMBL/GenBank/DDBJ databases">
        <authorList>
            <person name="Chen Y."/>
            <person name="Shah S."/>
            <person name="Dougan E. K."/>
            <person name="Thang M."/>
            <person name="Chan C."/>
        </authorList>
    </citation>
    <scope>NUCLEOTIDE SEQUENCE [LARGE SCALE GENOMIC DNA]</scope>
</reference>
<feature type="compositionally biased region" description="Low complexity" evidence="3">
    <location>
        <begin position="3760"/>
        <end position="3773"/>
    </location>
</feature>
<proteinExistence type="predicted"/>
<keyword evidence="1" id="KW-0489">Methyltransferase</keyword>
<feature type="region of interest" description="Disordered" evidence="3">
    <location>
        <begin position="3848"/>
        <end position="3904"/>
    </location>
</feature>
<feature type="compositionally biased region" description="Basic residues" evidence="3">
    <location>
        <begin position="3739"/>
        <end position="3759"/>
    </location>
</feature>
<feature type="region of interest" description="Disordered" evidence="3">
    <location>
        <begin position="661"/>
        <end position="715"/>
    </location>
</feature>
<feature type="compositionally biased region" description="Low complexity" evidence="3">
    <location>
        <begin position="3656"/>
        <end position="3666"/>
    </location>
</feature>
<organism evidence="5 6">
    <name type="scientific">Prorocentrum cordatum</name>
    <dbReference type="NCBI Taxonomy" id="2364126"/>
    <lineage>
        <taxon>Eukaryota</taxon>
        <taxon>Sar</taxon>
        <taxon>Alveolata</taxon>
        <taxon>Dinophyceae</taxon>
        <taxon>Prorocentrales</taxon>
        <taxon>Prorocentraceae</taxon>
        <taxon>Prorocentrum</taxon>
    </lineage>
</organism>
<evidence type="ECO:0000313" key="6">
    <source>
        <dbReference type="Proteomes" id="UP001189429"/>
    </source>
</evidence>
<protein>
    <recommendedName>
        <fullName evidence="4">DUF4326 domain-containing protein</fullName>
    </recommendedName>
</protein>
<accession>A0ABN9UAW1</accession>
<keyword evidence="2" id="KW-0808">Transferase</keyword>
<gene>
    <name evidence="5" type="ORF">PCOR1329_LOCUS46413</name>
</gene>
<feature type="compositionally biased region" description="Basic and acidic residues" evidence="3">
    <location>
        <begin position="1456"/>
        <end position="1471"/>
    </location>
</feature>
<evidence type="ECO:0000256" key="2">
    <source>
        <dbReference type="ARBA" id="ARBA00022679"/>
    </source>
</evidence>
<evidence type="ECO:0000256" key="1">
    <source>
        <dbReference type="ARBA" id="ARBA00022603"/>
    </source>
</evidence>
<feature type="compositionally biased region" description="Gly residues" evidence="3">
    <location>
        <begin position="695"/>
        <end position="706"/>
    </location>
</feature>
<dbReference type="InterPro" id="IPR029063">
    <property type="entry name" value="SAM-dependent_MTases_sf"/>
</dbReference>